<dbReference type="InterPro" id="IPR037185">
    <property type="entry name" value="EmrE-like"/>
</dbReference>
<accession>Q256F8</accession>
<dbReference type="OrthoDB" id="9812547at2"/>
<evidence type="ECO:0000313" key="8">
    <source>
        <dbReference type="EMBL" id="BAE80830.1"/>
    </source>
</evidence>
<organism evidence="8 9">
    <name type="scientific">Chlamydia felis (strain Fe/C-56)</name>
    <name type="common">Chlamydophila felis</name>
    <dbReference type="NCBI Taxonomy" id="264202"/>
    <lineage>
        <taxon>Bacteria</taxon>
        <taxon>Pseudomonadati</taxon>
        <taxon>Chlamydiota</taxon>
        <taxon>Chlamydiia</taxon>
        <taxon>Chlamydiales</taxon>
        <taxon>Chlamydiaceae</taxon>
        <taxon>Chlamydia/Chlamydophila group</taxon>
        <taxon>Chlamydia</taxon>
    </lineage>
</organism>
<proteinExistence type="predicted"/>
<feature type="transmembrane region" description="Helical" evidence="6">
    <location>
        <begin position="248"/>
        <end position="266"/>
    </location>
</feature>
<dbReference type="RefSeq" id="WP_011457615.1">
    <property type="nucleotide sequence ID" value="NC_007899.1"/>
</dbReference>
<dbReference type="Pfam" id="PF00892">
    <property type="entry name" value="EamA"/>
    <property type="match status" value="2"/>
</dbReference>
<feature type="transmembrane region" description="Helical" evidence="6">
    <location>
        <begin position="183"/>
        <end position="204"/>
    </location>
</feature>
<evidence type="ECO:0000259" key="7">
    <source>
        <dbReference type="Pfam" id="PF00892"/>
    </source>
</evidence>
<comment type="subcellular location">
    <subcellularLocation>
        <location evidence="1">Cell membrane</location>
        <topology evidence="1">Multi-pass membrane protein</topology>
    </subcellularLocation>
</comment>
<evidence type="ECO:0000256" key="4">
    <source>
        <dbReference type="ARBA" id="ARBA00022989"/>
    </source>
</evidence>
<evidence type="ECO:0000256" key="2">
    <source>
        <dbReference type="ARBA" id="ARBA00022475"/>
    </source>
</evidence>
<keyword evidence="5 6" id="KW-0472">Membrane</keyword>
<protein>
    <submittedName>
        <fullName evidence="8">Cationic amino acid transporter</fullName>
    </submittedName>
</protein>
<dbReference type="EMBL" id="AP006861">
    <property type="protein sequence ID" value="BAE80830.1"/>
    <property type="molecule type" value="Genomic_DNA"/>
</dbReference>
<feature type="transmembrane region" description="Helical" evidence="6">
    <location>
        <begin position="61"/>
        <end position="83"/>
    </location>
</feature>
<reference evidence="8 9" key="1">
    <citation type="journal article" date="2006" name="DNA Res.">
        <title>Genome sequence of the cat pathogen, Chlamydophila felis.</title>
        <authorList>
            <person name="Azuma Y."/>
            <person name="Hirakawa H."/>
            <person name="Yamashita A."/>
            <person name="Cai Y."/>
            <person name="Rahman M.A."/>
            <person name="Suzuki H."/>
            <person name="Mitaku S."/>
            <person name="Toh H."/>
            <person name="Goto S."/>
            <person name="Murakami T."/>
            <person name="Sugi K."/>
            <person name="Hayashi H."/>
            <person name="Fukushi H."/>
            <person name="Hattori M."/>
            <person name="Kuhara S."/>
            <person name="Shirai M."/>
        </authorList>
    </citation>
    <scope>NUCLEOTIDE SEQUENCE [LARGE SCALE GENOMIC DNA]</scope>
    <source>
        <strain evidence="8 9">Fe/C-56</strain>
    </source>
</reference>
<feature type="transmembrane region" description="Helical" evidence="6">
    <location>
        <begin position="120"/>
        <end position="138"/>
    </location>
</feature>
<keyword evidence="4 6" id="KW-1133">Transmembrane helix</keyword>
<sequence>MSIFLVFFTAFIWSSSFSFSKLAMEASAPLFVTGSRMLIAGLVFAGIVLWKKGSLKLPKNVYFPVFVLSIVGYYLTNVCEFLGLQNLSSSKACFIYGLSPFISALFSYIQLRETVTLKKIGGLGLGLFGYLSYLFFGGGEVEAKAWSWQLGFPEILLLLATCFSAYGWTLLRKIEKNSSLSVMAINAYAMLISGVLSLGHSLAVETWNPVPVSNKVLFIQAIFCLVLFSNLISYHLYAKLLRKFSSTFLSFCNLVMPLFSTFYGWLLLGESLSGSLLLAVVFMIIGCRLVYHEEFRQGYIVS</sequence>
<feature type="domain" description="EamA" evidence="7">
    <location>
        <begin position="154"/>
        <end position="291"/>
    </location>
</feature>
<dbReference type="Proteomes" id="UP000001260">
    <property type="component" value="Chromosome"/>
</dbReference>
<dbReference type="InterPro" id="IPR050638">
    <property type="entry name" value="AA-Vitamin_Transporters"/>
</dbReference>
<keyword evidence="3 6" id="KW-0812">Transmembrane</keyword>
<evidence type="ECO:0000313" key="9">
    <source>
        <dbReference type="Proteomes" id="UP000001260"/>
    </source>
</evidence>
<dbReference type="PANTHER" id="PTHR32322:SF18">
    <property type="entry name" value="S-ADENOSYLMETHIONINE_S-ADENOSYLHOMOCYSTEINE TRANSPORTER"/>
    <property type="match status" value="1"/>
</dbReference>
<dbReference type="HOGENOM" id="CLU_080359_0_0_0"/>
<keyword evidence="2" id="KW-1003">Cell membrane</keyword>
<feature type="transmembrane region" description="Helical" evidence="6">
    <location>
        <begin position="28"/>
        <end position="49"/>
    </location>
</feature>
<feature type="transmembrane region" description="Helical" evidence="6">
    <location>
        <begin position="272"/>
        <end position="291"/>
    </location>
</feature>
<dbReference type="STRING" id="264202.CF0058"/>
<name>Q256F8_CHLFF</name>
<evidence type="ECO:0000256" key="6">
    <source>
        <dbReference type="SAM" id="Phobius"/>
    </source>
</evidence>
<feature type="domain" description="EamA" evidence="7">
    <location>
        <begin position="2"/>
        <end position="131"/>
    </location>
</feature>
<dbReference type="KEGG" id="cfe:CF0058"/>
<feature type="transmembrane region" description="Helical" evidence="6">
    <location>
        <begin position="150"/>
        <end position="171"/>
    </location>
</feature>
<dbReference type="AlphaFoldDB" id="Q256F8"/>
<dbReference type="SUPFAM" id="SSF103481">
    <property type="entry name" value="Multidrug resistance efflux transporter EmrE"/>
    <property type="match status" value="2"/>
</dbReference>
<gene>
    <name evidence="8" type="primary">rhaT1</name>
    <name evidence="8" type="ordered locus">CF0058</name>
</gene>
<dbReference type="PANTHER" id="PTHR32322">
    <property type="entry name" value="INNER MEMBRANE TRANSPORTER"/>
    <property type="match status" value="1"/>
</dbReference>
<evidence type="ECO:0000256" key="1">
    <source>
        <dbReference type="ARBA" id="ARBA00004651"/>
    </source>
</evidence>
<dbReference type="InterPro" id="IPR000620">
    <property type="entry name" value="EamA_dom"/>
</dbReference>
<keyword evidence="9" id="KW-1185">Reference proteome</keyword>
<feature type="transmembrane region" description="Helical" evidence="6">
    <location>
        <begin position="216"/>
        <end position="236"/>
    </location>
</feature>
<dbReference type="GO" id="GO:0005886">
    <property type="term" value="C:plasma membrane"/>
    <property type="evidence" value="ECO:0007669"/>
    <property type="project" value="UniProtKB-SubCell"/>
</dbReference>
<feature type="transmembrane region" description="Helical" evidence="6">
    <location>
        <begin position="89"/>
        <end position="108"/>
    </location>
</feature>
<evidence type="ECO:0000256" key="3">
    <source>
        <dbReference type="ARBA" id="ARBA00022692"/>
    </source>
</evidence>
<dbReference type="eggNOG" id="COG0697">
    <property type="taxonomic scope" value="Bacteria"/>
</dbReference>
<evidence type="ECO:0000256" key="5">
    <source>
        <dbReference type="ARBA" id="ARBA00023136"/>
    </source>
</evidence>